<keyword evidence="2" id="KW-0812">Transmembrane</keyword>
<sequence>MASGAHQRRLPRLLSFQGVDAMTSPSSPSPGTPPPASPPPGRGGPPKGLLIGVGVVVVGAAVAGAFVLGRRSSSSSGGDEGPSTPLMSGASTNPVAAAQVEGLPEPTTAELEVPGTVAPQAVWLDVHHPPKVRDALARNTWLRSQLSQPLGQGFVGGWAAFFGSTGEDLKGDFKGAVLDLLVGRVGNTPFRVAWFAGDARASTPAFIVPKATKSATAAFNALDAVASRGTLTAKTCPGGTPTAVAEGLELKRWLVAEQTLWAGKTPDRLVMARHPVAVLQGLCAEVPELSAEDNVDVELGFQPESFGRDAQLFAHVLGLSPDTRLQFGVEGDRLVGRGIAGELMEGTVRLDKAALSDELLKLVPEETPVLLAMQLKLPETLSAETLKAFWKSGGEGATRTRQVAVVWTPRGDSALPQEVAVLWGRPEDGTALEGFFSGGSSRLQQATLCNHVVLASSEAELNALRMSCAGSKPSMLAAPGPVLAGLREPGSLAFGVNLGRLLSGLTMDGFLSESRVGRNAPIPKAAPPEIEAARRDLESLPYLGLRGTVQGDSLVPGGFGS</sequence>
<proteinExistence type="predicted"/>
<keyword evidence="4" id="KW-1185">Reference proteome</keyword>
<keyword evidence="2" id="KW-1133">Transmembrane helix</keyword>
<evidence type="ECO:0000313" key="3">
    <source>
        <dbReference type="EMBL" id="TQF15234.1"/>
    </source>
</evidence>
<accession>A0A540X3H3</accession>
<evidence type="ECO:0000256" key="2">
    <source>
        <dbReference type="SAM" id="Phobius"/>
    </source>
</evidence>
<feature type="region of interest" description="Disordered" evidence="1">
    <location>
        <begin position="70"/>
        <end position="91"/>
    </location>
</feature>
<evidence type="ECO:0000313" key="4">
    <source>
        <dbReference type="Proteomes" id="UP000315369"/>
    </source>
</evidence>
<feature type="compositionally biased region" description="Basic residues" evidence="1">
    <location>
        <begin position="1"/>
        <end position="11"/>
    </location>
</feature>
<feature type="transmembrane region" description="Helical" evidence="2">
    <location>
        <begin position="48"/>
        <end position="68"/>
    </location>
</feature>
<feature type="region of interest" description="Disordered" evidence="1">
    <location>
        <begin position="1"/>
        <end position="47"/>
    </location>
</feature>
<name>A0A540X3H3_9BACT</name>
<protein>
    <submittedName>
        <fullName evidence="3">Uncharacterized protein</fullName>
    </submittedName>
</protein>
<reference evidence="3 4" key="1">
    <citation type="submission" date="2019-06" db="EMBL/GenBank/DDBJ databases">
        <authorList>
            <person name="Livingstone P."/>
            <person name="Whitworth D."/>
        </authorList>
    </citation>
    <scope>NUCLEOTIDE SEQUENCE [LARGE SCALE GENOMIC DNA]</scope>
    <source>
        <strain evidence="3 4">AM401</strain>
    </source>
</reference>
<organism evidence="3 4">
    <name type="scientific">Myxococcus llanfairpwllgwyngyllgogerychwyrndrobwllllantysiliogogogochensis</name>
    <dbReference type="NCBI Taxonomy" id="2590453"/>
    <lineage>
        <taxon>Bacteria</taxon>
        <taxon>Pseudomonadati</taxon>
        <taxon>Myxococcota</taxon>
        <taxon>Myxococcia</taxon>
        <taxon>Myxococcales</taxon>
        <taxon>Cystobacterineae</taxon>
        <taxon>Myxococcaceae</taxon>
        <taxon>Myxococcus</taxon>
    </lineage>
</organism>
<dbReference type="EMBL" id="VIFM01000048">
    <property type="protein sequence ID" value="TQF15234.1"/>
    <property type="molecule type" value="Genomic_DNA"/>
</dbReference>
<dbReference type="OrthoDB" id="5378226at2"/>
<keyword evidence="2" id="KW-0472">Membrane</keyword>
<dbReference type="Proteomes" id="UP000315369">
    <property type="component" value="Unassembled WGS sequence"/>
</dbReference>
<evidence type="ECO:0000256" key="1">
    <source>
        <dbReference type="SAM" id="MobiDB-lite"/>
    </source>
</evidence>
<feature type="compositionally biased region" description="Pro residues" evidence="1">
    <location>
        <begin position="27"/>
        <end position="43"/>
    </location>
</feature>
<gene>
    <name evidence="3" type="ORF">FJV41_14680</name>
</gene>
<comment type="caution">
    <text evidence="3">The sequence shown here is derived from an EMBL/GenBank/DDBJ whole genome shotgun (WGS) entry which is preliminary data.</text>
</comment>
<dbReference type="AlphaFoldDB" id="A0A540X3H3"/>